<comment type="caution">
    <text evidence="1">The sequence shown here is derived from an EMBL/GenBank/DDBJ whole genome shotgun (WGS) entry which is preliminary data.</text>
</comment>
<dbReference type="Proteomes" id="UP001233360">
    <property type="component" value="Unassembled WGS sequence"/>
</dbReference>
<dbReference type="RefSeq" id="WP_004921889.1">
    <property type="nucleotide sequence ID" value="NZ_BCMA01000004.1"/>
</dbReference>
<sequence length="151" mass="18318">MNTWEWDKTKFFIQQEKILTVLIKLFHYLVRDEYGYCKPELSKKIFDLFNDITPHHQNMIHHHIQIKSYESLKTVLLQLGDVEEQLNLQQKNWIMHQALRFMLAQRWQGSRFQSVSTELMRVLQINKSEVDQWVRDIQESEGITLQQFKPD</sequence>
<gene>
    <name evidence="1" type="ORF">QE380_001198</name>
</gene>
<evidence type="ECO:0000313" key="1">
    <source>
        <dbReference type="EMBL" id="MDQ1208275.1"/>
    </source>
</evidence>
<dbReference type="GeneID" id="45233424"/>
<accession>A0ABU0UUQ1</accession>
<protein>
    <submittedName>
        <fullName evidence="1">Uncharacterized protein</fullName>
    </submittedName>
</protein>
<proteinExistence type="predicted"/>
<reference evidence="1 2" key="1">
    <citation type="submission" date="2023-07" db="EMBL/GenBank/DDBJ databases">
        <title>Functional and genomic diversity of the sorghum phyllosphere microbiome.</title>
        <authorList>
            <person name="Shade A."/>
        </authorList>
    </citation>
    <scope>NUCLEOTIDE SEQUENCE [LARGE SCALE GENOMIC DNA]</scope>
    <source>
        <strain evidence="1 2">SORGH_AS_0887</strain>
    </source>
</reference>
<dbReference type="EMBL" id="JAUTBK010000002">
    <property type="protein sequence ID" value="MDQ1208275.1"/>
    <property type="molecule type" value="Genomic_DNA"/>
</dbReference>
<evidence type="ECO:0000313" key="2">
    <source>
        <dbReference type="Proteomes" id="UP001233360"/>
    </source>
</evidence>
<organism evidence="1 2">
    <name type="scientific">Acinetobacter baylyi</name>
    <dbReference type="NCBI Taxonomy" id="202950"/>
    <lineage>
        <taxon>Bacteria</taxon>
        <taxon>Pseudomonadati</taxon>
        <taxon>Pseudomonadota</taxon>
        <taxon>Gammaproteobacteria</taxon>
        <taxon>Moraxellales</taxon>
        <taxon>Moraxellaceae</taxon>
        <taxon>Acinetobacter</taxon>
    </lineage>
</organism>
<name>A0ABU0UUQ1_ACIBI</name>
<keyword evidence="2" id="KW-1185">Reference proteome</keyword>